<dbReference type="WBParaSite" id="SVE_0765700.1">
    <property type="protein sequence ID" value="SVE_0765700.1"/>
    <property type="gene ID" value="SVE_0765700"/>
</dbReference>
<reference evidence="2" key="2">
    <citation type="submission" date="2015-08" db="UniProtKB">
        <authorList>
            <consortium name="WormBaseParasite"/>
        </authorList>
    </citation>
    <scope>IDENTIFICATION</scope>
</reference>
<evidence type="ECO:0000313" key="2">
    <source>
        <dbReference type="WBParaSite" id="SVE_0765700.1"/>
    </source>
</evidence>
<organism evidence="1 2">
    <name type="scientific">Strongyloides venezuelensis</name>
    <name type="common">Threadworm</name>
    <dbReference type="NCBI Taxonomy" id="75913"/>
    <lineage>
        <taxon>Eukaryota</taxon>
        <taxon>Metazoa</taxon>
        <taxon>Ecdysozoa</taxon>
        <taxon>Nematoda</taxon>
        <taxon>Chromadorea</taxon>
        <taxon>Rhabditida</taxon>
        <taxon>Tylenchina</taxon>
        <taxon>Panagrolaimomorpha</taxon>
        <taxon>Strongyloidoidea</taxon>
        <taxon>Strongyloididae</taxon>
        <taxon>Strongyloides</taxon>
    </lineage>
</organism>
<reference evidence="1" key="1">
    <citation type="submission" date="2014-07" db="EMBL/GenBank/DDBJ databases">
        <authorList>
            <person name="Martin A.A"/>
            <person name="De Silva N."/>
        </authorList>
    </citation>
    <scope>NUCLEOTIDE SEQUENCE</scope>
</reference>
<proteinExistence type="predicted"/>
<dbReference type="AlphaFoldDB" id="A0A0K0FFL4"/>
<dbReference type="STRING" id="75913.A0A0K0FFL4"/>
<accession>A0A0K0FFL4</accession>
<name>A0A0K0FFL4_STRVS</name>
<evidence type="ECO:0000313" key="1">
    <source>
        <dbReference type="Proteomes" id="UP000035680"/>
    </source>
</evidence>
<sequence length="88" mass="10060">MWLQASNLGNRFLASIASMTKKENDNFKIELIPSNTCFQKVVSIIESERKFLRIYHESVVKIFPKVDCCEPIVLIGPSGVDRNELKKC</sequence>
<protein>
    <submittedName>
        <fullName evidence="2">Guanylate kinase-like domain-containing protein</fullName>
    </submittedName>
</protein>
<dbReference type="Proteomes" id="UP000035680">
    <property type="component" value="Unassembled WGS sequence"/>
</dbReference>
<keyword evidence="1" id="KW-1185">Reference proteome</keyword>